<gene>
    <name evidence="2" type="ORF">TDIB3V08_LOCUS11523</name>
</gene>
<proteinExistence type="predicted"/>
<feature type="compositionally biased region" description="Polar residues" evidence="1">
    <location>
        <begin position="21"/>
        <end position="32"/>
    </location>
</feature>
<feature type="region of interest" description="Disordered" evidence="1">
    <location>
        <begin position="1"/>
        <end position="72"/>
    </location>
</feature>
<name>A0A7R8VVT7_TIMDO</name>
<dbReference type="EMBL" id="OA574902">
    <property type="protein sequence ID" value="CAD7205371.1"/>
    <property type="molecule type" value="Genomic_DNA"/>
</dbReference>
<accession>A0A7R8VVT7</accession>
<dbReference type="AlphaFoldDB" id="A0A7R8VVT7"/>
<sequence>MTGRSGVGSLLNTLEAGGFGVTTSTVNITEPCNSKGEVSSKRQKHEQPSSSSKSSSNHKKRHTSTDENRGSV</sequence>
<reference evidence="2" key="1">
    <citation type="submission" date="2020-11" db="EMBL/GenBank/DDBJ databases">
        <authorList>
            <person name="Tran Van P."/>
        </authorList>
    </citation>
    <scope>NUCLEOTIDE SEQUENCE</scope>
</reference>
<evidence type="ECO:0000256" key="1">
    <source>
        <dbReference type="SAM" id="MobiDB-lite"/>
    </source>
</evidence>
<protein>
    <submittedName>
        <fullName evidence="2">Uncharacterized protein</fullName>
    </submittedName>
</protein>
<evidence type="ECO:0000313" key="2">
    <source>
        <dbReference type="EMBL" id="CAD7205371.1"/>
    </source>
</evidence>
<organism evidence="2">
    <name type="scientific">Timema douglasi</name>
    <name type="common">Walking stick</name>
    <dbReference type="NCBI Taxonomy" id="61478"/>
    <lineage>
        <taxon>Eukaryota</taxon>
        <taxon>Metazoa</taxon>
        <taxon>Ecdysozoa</taxon>
        <taxon>Arthropoda</taxon>
        <taxon>Hexapoda</taxon>
        <taxon>Insecta</taxon>
        <taxon>Pterygota</taxon>
        <taxon>Neoptera</taxon>
        <taxon>Polyneoptera</taxon>
        <taxon>Phasmatodea</taxon>
        <taxon>Timematodea</taxon>
        <taxon>Timematoidea</taxon>
        <taxon>Timematidae</taxon>
        <taxon>Timema</taxon>
    </lineage>
</organism>
<feature type="compositionally biased region" description="Basic and acidic residues" evidence="1">
    <location>
        <begin position="63"/>
        <end position="72"/>
    </location>
</feature>